<dbReference type="EMBL" id="JAINUF010000012">
    <property type="protein sequence ID" value="KAJ8345852.1"/>
    <property type="molecule type" value="Genomic_DNA"/>
</dbReference>
<protein>
    <submittedName>
        <fullName evidence="2">Uncharacterized protein</fullName>
    </submittedName>
</protein>
<evidence type="ECO:0000313" key="2">
    <source>
        <dbReference type="EMBL" id="KAJ8345852.1"/>
    </source>
</evidence>
<comment type="caution">
    <text evidence="2">The sequence shown here is derived from an EMBL/GenBank/DDBJ whole genome shotgun (WGS) entry which is preliminary data.</text>
</comment>
<sequence>MTAIHMLLQQIWRPEPRRSQLAFRHRPQETHVRAHRPLLILNDGQWGCVWSHGVTGGHTRHGRSYVRPHPRGGGVVSMETRSPPVQVFNFTQSQTGRPNSTQNRHQ</sequence>
<evidence type="ECO:0000313" key="3">
    <source>
        <dbReference type="Proteomes" id="UP001152622"/>
    </source>
</evidence>
<dbReference type="Proteomes" id="UP001152622">
    <property type="component" value="Chromosome 12"/>
</dbReference>
<name>A0A9Q1IM92_SYNKA</name>
<dbReference type="AlphaFoldDB" id="A0A9Q1IM92"/>
<feature type="region of interest" description="Disordered" evidence="1">
    <location>
        <begin position="56"/>
        <end position="79"/>
    </location>
</feature>
<accession>A0A9Q1IM92</accession>
<keyword evidence="3" id="KW-1185">Reference proteome</keyword>
<gene>
    <name evidence="2" type="ORF">SKAU_G00300450</name>
</gene>
<reference evidence="2" key="1">
    <citation type="journal article" date="2023" name="Science">
        <title>Genome structures resolve the early diversification of teleost fishes.</title>
        <authorList>
            <person name="Parey E."/>
            <person name="Louis A."/>
            <person name="Montfort J."/>
            <person name="Bouchez O."/>
            <person name="Roques C."/>
            <person name="Iampietro C."/>
            <person name="Lluch J."/>
            <person name="Castinel A."/>
            <person name="Donnadieu C."/>
            <person name="Desvignes T."/>
            <person name="Floi Bucao C."/>
            <person name="Jouanno E."/>
            <person name="Wen M."/>
            <person name="Mejri S."/>
            <person name="Dirks R."/>
            <person name="Jansen H."/>
            <person name="Henkel C."/>
            <person name="Chen W.J."/>
            <person name="Zahm M."/>
            <person name="Cabau C."/>
            <person name="Klopp C."/>
            <person name="Thompson A.W."/>
            <person name="Robinson-Rechavi M."/>
            <person name="Braasch I."/>
            <person name="Lecointre G."/>
            <person name="Bobe J."/>
            <person name="Postlethwait J.H."/>
            <person name="Berthelot C."/>
            <person name="Roest Crollius H."/>
            <person name="Guiguen Y."/>
        </authorList>
    </citation>
    <scope>NUCLEOTIDE SEQUENCE</scope>
    <source>
        <strain evidence="2">WJC10195</strain>
    </source>
</reference>
<organism evidence="2 3">
    <name type="scientific">Synaphobranchus kaupii</name>
    <name type="common">Kaup's arrowtooth eel</name>
    <dbReference type="NCBI Taxonomy" id="118154"/>
    <lineage>
        <taxon>Eukaryota</taxon>
        <taxon>Metazoa</taxon>
        <taxon>Chordata</taxon>
        <taxon>Craniata</taxon>
        <taxon>Vertebrata</taxon>
        <taxon>Euteleostomi</taxon>
        <taxon>Actinopterygii</taxon>
        <taxon>Neopterygii</taxon>
        <taxon>Teleostei</taxon>
        <taxon>Anguilliformes</taxon>
        <taxon>Synaphobranchidae</taxon>
        <taxon>Synaphobranchus</taxon>
    </lineage>
</organism>
<evidence type="ECO:0000256" key="1">
    <source>
        <dbReference type="SAM" id="MobiDB-lite"/>
    </source>
</evidence>
<proteinExistence type="predicted"/>
<feature type="compositionally biased region" description="Basic residues" evidence="1">
    <location>
        <begin position="58"/>
        <end position="70"/>
    </location>
</feature>